<dbReference type="Gene3D" id="2.130.10.10">
    <property type="entry name" value="YVTN repeat-like/Quinoprotein amine dehydrogenase"/>
    <property type="match status" value="1"/>
</dbReference>
<dbReference type="Proteomes" id="UP001210925">
    <property type="component" value="Unassembled WGS sequence"/>
</dbReference>
<evidence type="ECO:0000313" key="5">
    <source>
        <dbReference type="EMBL" id="KAJ3262500.1"/>
    </source>
</evidence>
<keyword evidence="6" id="KW-1185">Reference proteome</keyword>
<dbReference type="EMBL" id="JADGKB010000001">
    <property type="protein sequence ID" value="KAJ3262500.1"/>
    <property type="molecule type" value="Genomic_DNA"/>
</dbReference>
<evidence type="ECO:0000256" key="2">
    <source>
        <dbReference type="ARBA" id="ARBA00022574"/>
    </source>
</evidence>
<name>A0AAD5UMQ9_9FUNG</name>
<accession>A0AAD5UMQ9</accession>
<dbReference type="AlphaFoldDB" id="A0AAD5UMQ9"/>
<dbReference type="Pfam" id="PF23609">
    <property type="entry name" value="Beta-prop_EIPR1"/>
    <property type="match status" value="1"/>
</dbReference>
<evidence type="ECO:0000313" key="6">
    <source>
        <dbReference type="Proteomes" id="UP001210925"/>
    </source>
</evidence>
<keyword evidence="3" id="KW-0677">Repeat</keyword>
<sequence>MSVCGLAEPARCLVPQVGETEKNRWLVGTYARANNKVYLIDYNEDDDLVTSTEYNHNSRVSFIATGSNKNLIITGHDDKATLWAMNETELESISQLPDTYKIKGCAWSNNGKQVIGYGNETMELFNLDKSMAFLQPQQKISCPEQGINAVQWNPHDDKQIGIAANTAIYEIDLRSGQVWGVSFNKYHDQLLLSCSSDCQVNLQSVVSVSSALLHESVFSPGQEEEK</sequence>
<reference evidence="5" key="1">
    <citation type="submission" date="2020-05" db="EMBL/GenBank/DDBJ databases">
        <title>Phylogenomic resolution of chytrid fungi.</title>
        <authorList>
            <person name="Stajich J.E."/>
            <person name="Amses K."/>
            <person name="Simmons R."/>
            <person name="Seto K."/>
            <person name="Myers J."/>
            <person name="Bonds A."/>
            <person name="Quandt C.A."/>
            <person name="Barry K."/>
            <person name="Liu P."/>
            <person name="Grigoriev I."/>
            <person name="Longcore J.E."/>
            <person name="James T.Y."/>
        </authorList>
    </citation>
    <scope>NUCLEOTIDE SEQUENCE</scope>
    <source>
        <strain evidence="5">PLAUS21</strain>
    </source>
</reference>
<proteinExistence type="inferred from homology"/>
<comment type="similarity">
    <text evidence="1">Belongs to the WD repeat EIPR1 family.</text>
</comment>
<keyword evidence="2" id="KW-0853">WD repeat</keyword>
<dbReference type="GO" id="GO:0016567">
    <property type="term" value="P:protein ubiquitination"/>
    <property type="evidence" value="ECO:0007669"/>
    <property type="project" value="TreeGrafter"/>
</dbReference>
<evidence type="ECO:0000256" key="1">
    <source>
        <dbReference type="ARBA" id="ARBA00005672"/>
    </source>
</evidence>
<dbReference type="SMART" id="SM00320">
    <property type="entry name" value="WD40"/>
    <property type="match status" value="3"/>
</dbReference>
<dbReference type="PANTHER" id="PTHR14205">
    <property type="entry name" value="WD-REPEAT PROTEIN"/>
    <property type="match status" value="1"/>
</dbReference>
<dbReference type="InterPro" id="IPR015943">
    <property type="entry name" value="WD40/YVTN_repeat-like_dom_sf"/>
</dbReference>
<dbReference type="SUPFAM" id="SSF50978">
    <property type="entry name" value="WD40 repeat-like"/>
    <property type="match status" value="1"/>
</dbReference>
<protein>
    <submittedName>
        <fullName evidence="5">Protein tssc1</fullName>
    </submittedName>
</protein>
<dbReference type="InterPro" id="IPR036322">
    <property type="entry name" value="WD40_repeat_dom_sf"/>
</dbReference>
<dbReference type="InterPro" id="IPR040323">
    <property type="entry name" value="EIPR1"/>
</dbReference>
<comment type="caution">
    <text evidence="5">The sequence shown here is derived from an EMBL/GenBank/DDBJ whole genome shotgun (WGS) entry which is preliminary data.</text>
</comment>
<dbReference type="InterPro" id="IPR059104">
    <property type="entry name" value="Beta-prop_EIPR1-like"/>
</dbReference>
<gene>
    <name evidence="5" type="primary">TSSC1</name>
    <name evidence="5" type="ORF">HK103_000029</name>
</gene>
<dbReference type="PANTHER" id="PTHR14205:SF15">
    <property type="entry name" value="EARP AND GARP COMPLEX-INTERACTING PROTEIN 1"/>
    <property type="match status" value="1"/>
</dbReference>
<dbReference type="InterPro" id="IPR001680">
    <property type="entry name" value="WD40_rpt"/>
</dbReference>
<evidence type="ECO:0000256" key="3">
    <source>
        <dbReference type="ARBA" id="ARBA00022737"/>
    </source>
</evidence>
<evidence type="ECO:0000259" key="4">
    <source>
        <dbReference type="Pfam" id="PF23609"/>
    </source>
</evidence>
<dbReference type="Pfam" id="PF00400">
    <property type="entry name" value="WD40"/>
    <property type="match status" value="1"/>
</dbReference>
<organism evidence="5 6">
    <name type="scientific">Boothiomyces macroporosus</name>
    <dbReference type="NCBI Taxonomy" id="261099"/>
    <lineage>
        <taxon>Eukaryota</taxon>
        <taxon>Fungi</taxon>
        <taxon>Fungi incertae sedis</taxon>
        <taxon>Chytridiomycota</taxon>
        <taxon>Chytridiomycota incertae sedis</taxon>
        <taxon>Chytridiomycetes</taxon>
        <taxon>Rhizophydiales</taxon>
        <taxon>Terramycetaceae</taxon>
        <taxon>Boothiomyces</taxon>
    </lineage>
</organism>
<feature type="domain" description="EIPR1-like beta-propeller" evidence="4">
    <location>
        <begin position="4"/>
        <end position="175"/>
    </location>
</feature>